<feature type="binding site" evidence="2">
    <location>
        <position position="154"/>
    </location>
    <ligand>
        <name>Zn(2+)</name>
        <dbReference type="ChEBI" id="CHEBI:29105"/>
    </ligand>
</feature>
<dbReference type="Proteomes" id="UP000005877">
    <property type="component" value="Chromosome"/>
</dbReference>
<keyword evidence="2" id="KW-0963">Cytoplasm</keyword>
<evidence type="ECO:0000313" key="5">
    <source>
        <dbReference type="Proteomes" id="UP000005877"/>
    </source>
</evidence>
<dbReference type="KEGG" id="mhi:Mhar_1314"/>
<feature type="binding site" evidence="2">
    <location>
        <position position="170"/>
    </location>
    <ligand>
        <name>Zn(2+)</name>
        <dbReference type="ChEBI" id="CHEBI:29105"/>
    </ligand>
</feature>
<dbReference type="InterPro" id="IPR039771">
    <property type="entry name" value="Csl4"/>
</dbReference>
<dbReference type="GO" id="GO:0005737">
    <property type="term" value="C:cytoplasm"/>
    <property type="evidence" value="ECO:0007669"/>
    <property type="project" value="UniProtKB-SubCell"/>
</dbReference>
<dbReference type="PATRIC" id="fig|1110509.7.peg.1457"/>
<dbReference type="GO" id="GO:0000178">
    <property type="term" value="C:exosome (RNase complex)"/>
    <property type="evidence" value="ECO:0007669"/>
    <property type="project" value="UniProtKB-KW"/>
</dbReference>
<dbReference type="HAMAP" id="MF_00975">
    <property type="entry name" value="Exosome_Csl4"/>
    <property type="match status" value="1"/>
</dbReference>
<reference evidence="4 5" key="1">
    <citation type="journal article" date="2012" name="PLoS ONE">
        <title>The genome characteristics and predicted function of methyl-group oxidation pathway in the obligate aceticlastic methanogens, Methanosaeta spp.</title>
        <authorList>
            <person name="Zhu J."/>
            <person name="Zheng H."/>
            <person name="Ai G."/>
            <person name="Zhang G."/>
            <person name="Liu D."/>
            <person name="Liu X."/>
            <person name="Dong X."/>
        </authorList>
    </citation>
    <scope>NUCLEOTIDE SEQUENCE [LARGE SCALE GENOMIC DNA]</scope>
    <source>
        <strain evidence="4 5">6Ac</strain>
    </source>
</reference>
<dbReference type="GO" id="GO:0008270">
    <property type="term" value="F:zinc ion binding"/>
    <property type="evidence" value="ECO:0007669"/>
    <property type="project" value="UniProtKB-UniRule"/>
</dbReference>
<comment type="subunit">
    <text evidence="2">Component of the archaeal exosome complex. Forms a trimer of Rrp4 and/or Csl4 subunits. The trimer associates with an hexameric ring-like arrangement composed of 3 Rrp41-Rrp42 heterodimers. Interacts with DnaG.</text>
</comment>
<organism evidence="4 5">
    <name type="scientific">Methanothrix harundinacea (strain 6Ac)</name>
    <name type="common">Methanosaeta harundinacea</name>
    <dbReference type="NCBI Taxonomy" id="1110509"/>
    <lineage>
        <taxon>Archaea</taxon>
        <taxon>Methanobacteriati</taxon>
        <taxon>Methanobacteriota</taxon>
        <taxon>Stenosarchaea group</taxon>
        <taxon>Methanomicrobia</taxon>
        <taxon>Methanotrichales</taxon>
        <taxon>Methanotrichaceae</taxon>
        <taxon>Methanothrix</taxon>
    </lineage>
</organism>
<comment type="subcellular location">
    <subcellularLocation>
        <location evidence="2">Cytoplasm</location>
    </subcellularLocation>
</comment>
<evidence type="ECO:0000256" key="2">
    <source>
        <dbReference type="HAMAP-Rule" id="MF_00975"/>
    </source>
</evidence>
<proteinExistence type="inferred from homology"/>
<dbReference type="GO" id="GO:0003676">
    <property type="term" value="F:nucleic acid binding"/>
    <property type="evidence" value="ECO:0007669"/>
    <property type="project" value="InterPro"/>
</dbReference>
<accession>G7WNR8</accession>
<feature type="binding site" evidence="2">
    <location>
        <position position="173"/>
    </location>
    <ligand>
        <name>Zn(2+)</name>
        <dbReference type="ChEBI" id="CHEBI:29105"/>
    </ligand>
</feature>
<comment type="similarity">
    <text evidence="2">Belongs to the CSL4 family.</text>
</comment>
<dbReference type="EMBL" id="CP003117">
    <property type="protein sequence ID" value="AET64678.1"/>
    <property type="molecule type" value="Genomic_DNA"/>
</dbReference>
<protein>
    <recommendedName>
        <fullName evidence="2">Exosome complex component Csl4</fullName>
    </recommendedName>
</protein>
<evidence type="ECO:0000259" key="3">
    <source>
        <dbReference type="PROSITE" id="PS50126"/>
    </source>
</evidence>
<evidence type="ECO:0000313" key="4">
    <source>
        <dbReference type="EMBL" id="AET64678.1"/>
    </source>
</evidence>
<name>G7WNR8_METH6</name>
<dbReference type="Pfam" id="PF14382">
    <property type="entry name" value="ECR1_N"/>
    <property type="match status" value="1"/>
</dbReference>
<dbReference type="GO" id="GO:0006401">
    <property type="term" value="P:RNA catabolic process"/>
    <property type="evidence" value="ECO:0007669"/>
    <property type="project" value="UniProtKB-UniRule"/>
</dbReference>
<dbReference type="Gene3D" id="2.40.50.140">
    <property type="entry name" value="Nucleic acid-binding proteins"/>
    <property type="match status" value="1"/>
</dbReference>
<dbReference type="PROSITE" id="PS50126">
    <property type="entry name" value="S1"/>
    <property type="match status" value="1"/>
</dbReference>
<keyword evidence="5" id="KW-1185">Reference proteome</keyword>
<dbReference type="SMART" id="SM00316">
    <property type="entry name" value="S1"/>
    <property type="match status" value="1"/>
</dbReference>
<comment type="function">
    <text evidence="2">Non-catalytic component of the exosome, which is a complex involved in RNA degradation. Increases the RNA binding and the efficiency of RNA degradation. Helpful for the interaction of the exosome with A-poor RNAs.</text>
</comment>
<dbReference type="NCBIfam" id="NF034126">
    <property type="entry name" value="PRK09521.1"/>
    <property type="match status" value="1"/>
</dbReference>
<sequence>MNRKMPSNIVIPGDVVGASEEFSPGEGTYLRGGHLLSSSTGVLEVDAGRRSAKVHPLANAPVKLKNGDVVVGQITDLKDSLAILRLAFKRGCEARPIFNTEALLHISRVKSSYVKEIRQVLGLRDIVKAKIIDATPTIGLSIVDEDLGVVKAYCGRCASPLKLDGKRLVCPECEQVESRKLSTDFGTGVIR</sequence>
<feature type="binding site" evidence="2">
    <location>
        <position position="157"/>
    </location>
    <ligand>
        <name>Zn(2+)</name>
        <dbReference type="ChEBI" id="CHEBI:29105"/>
    </ligand>
</feature>
<dbReference type="Gene3D" id="2.40.50.100">
    <property type="match status" value="1"/>
</dbReference>
<keyword evidence="2" id="KW-0862">Zinc</keyword>
<feature type="domain" description="S1 motif" evidence="3">
    <location>
        <begin position="67"/>
        <end position="133"/>
    </location>
</feature>
<dbReference type="STRING" id="1110509.Mhar_1314"/>
<dbReference type="InterPro" id="IPR012340">
    <property type="entry name" value="NA-bd_OB-fold"/>
</dbReference>
<dbReference type="GO" id="GO:0006396">
    <property type="term" value="P:RNA processing"/>
    <property type="evidence" value="ECO:0007669"/>
    <property type="project" value="InterPro"/>
</dbReference>
<dbReference type="InterPro" id="IPR030850">
    <property type="entry name" value="Exosome_Csl4_arc"/>
</dbReference>
<evidence type="ECO:0000256" key="1">
    <source>
        <dbReference type="ARBA" id="ARBA00022835"/>
    </source>
</evidence>
<keyword evidence="1 2" id="KW-0271">Exosome</keyword>
<keyword evidence="2" id="KW-0479">Metal-binding</keyword>
<dbReference type="Gene3D" id="2.20.70.10">
    <property type="match status" value="1"/>
</dbReference>
<dbReference type="SUPFAM" id="SSF50249">
    <property type="entry name" value="Nucleic acid-binding proteins"/>
    <property type="match status" value="1"/>
</dbReference>
<dbReference type="PANTHER" id="PTHR12686">
    <property type="entry name" value="3'-5' EXORIBONUCLEASE CSL4-RELATED"/>
    <property type="match status" value="1"/>
</dbReference>
<dbReference type="InterPro" id="IPR025721">
    <property type="entry name" value="Exosome_cplx_N_dom"/>
</dbReference>
<dbReference type="SUPFAM" id="SSF110324">
    <property type="entry name" value="Ribosomal L27 protein-like"/>
    <property type="match status" value="1"/>
</dbReference>
<dbReference type="InterPro" id="IPR003029">
    <property type="entry name" value="S1_domain"/>
</dbReference>
<dbReference type="HOGENOM" id="CLU_067135_1_1_2"/>
<dbReference type="PANTHER" id="PTHR12686:SF8">
    <property type="entry name" value="EXOSOME COMPLEX COMPONENT CSL4"/>
    <property type="match status" value="1"/>
</dbReference>
<gene>
    <name evidence="2" type="primary">csl4</name>
    <name evidence="4" type="ordered locus">Mhar_1314</name>
</gene>
<dbReference type="AlphaFoldDB" id="G7WNR8"/>